<dbReference type="GO" id="GO:0008106">
    <property type="term" value="F:alcohol dehydrogenase (NADP+) activity"/>
    <property type="evidence" value="ECO:0007669"/>
    <property type="project" value="UniProtKB-ARBA"/>
</dbReference>
<dbReference type="SMART" id="SM00829">
    <property type="entry name" value="PKS_ER"/>
    <property type="match status" value="1"/>
</dbReference>
<dbReference type="Pfam" id="PF08240">
    <property type="entry name" value="ADH_N"/>
    <property type="match status" value="1"/>
</dbReference>
<keyword evidence="4" id="KW-0560">Oxidoreductase</keyword>
<dbReference type="GO" id="GO:0008270">
    <property type="term" value="F:zinc ion binding"/>
    <property type="evidence" value="ECO:0007669"/>
    <property type="project" value="InterPro"/>
</dbReference>
<evidence type="ECO:0000256" key="1">
    <source>
        <dbReference type="ARBA" id="ARBA00001947"/>
    </source>
</evidence>
<dbReference type="InterPro" id="IPR029752">
    <property type="entry name" value="D-isomer_DH_CS1"/>
</dbReference>
<dbReference type="EMBL" id="CP025120">
    <property type="protein sequence ID" value="AUD78218.1"/>
    <property type="molecule type" value="Genomic_DNA"/>
</dbReference>
<gene>
    <name evidence="6" type="ORF">CW740_02770</name>
</gene>
<comment type="similarity">
    <text evidence="5">Belongs to the zinc-containing alcohol dehydrogenase family.</text>
</comment>
<evidence type="ECO:0000313" key="7">
    <source>
        <dbReference type="Proteomes" id="UP000232693"/>
    </source>
</evidence>
<dbReference type="PROSITE" id="PS00059">
    <property type="entry name" value="ADH_ZINC"/>
    <property type="match status" value="1"/>
</dbReference>
<dbReference type="CDD" id="cd05283">
    <property type="entry name" value="CAD1"/>
    <property type="match status" value="1"/>
</dbReference>
<dbReference type="InterPro" id="IPR002328">
    <property type="entry name" value="ADH_Zn_CS"/>
</dbReference>
<dbReference type="InterPro" id="IPR036291">
    <property type="entry name" value="NAD(P)-bd_dom_sf"/>
</dbReference>
<dbReference type="SUPFAM" id="SSF51735">
    <property type="entry name" value="NAD(P)-binding Rossmann-fold domains"/>
    <property type="match status" value="1"/>
</dbReference>
<dbReference type="Gene3D" id="3.40.50.720">
    <property type="entry name" value="NAD(P)-binding Rossmann-like Domain"/>
    <property type="match status" value="1"/>
</dbReference>
<dbReference type="Gene3D" id="3.90.180.10">
    <property type="entry name" value="Medium-chain alcohol dehydrogenases, catalytic domain"/>
    <property type="match status" value="1"/>
</dbReference>
<dbReference type="InterPro" id="IPR020843">
    <property type="entry name" value="ER"/>
</dbReference>
<dbReference type="InterPro" id="IPR013154">
    <property type="entry name" value="ADH-like_N"/>
</dbReference>
<dbReference type="FunFam" id="3.40.50.720:FF:000022">
    <property type="entry name" value="Cinnamyl alcohol dehydrogenase"/>
    <property type="match status" value="1"/>
</dbReference>
<sequence length="348" mass="37816">MKVAAYAAPSATEDLAPYDIDRRDVGENDVLIDIEYCGVCHSDIHTARNDWHGTQYPIVPGHEIIGRVLEVGSNVKDFKAGQLVGVGCMVDSCRHCHSCEEGLEQYCEEGLVATYNSEDPVSGGITQGGYSDKIVVDKDFVLSVSEKLDTKAVAPLLCAGITTYSPLRQWNVKKGDKVGVIGLGGLGHMGVKLAKAMGAEVVMITTSPEKGKDAKRLGADEVLISKDKEAMKQHANSFDFLLNTVPVPHDVNPYVALLKRDSTMVIVGAIAPLPDIHGGGLIMKRKRIAGSLIGGIKETQEMLDFCAEHNIVSDVEMIDIQNINDAYERVIKSDVKYRFVIDMKSLTQ</sequence>
<evidence type="ECO:0000313" key="6">
    <source>
        <dbReference type="EMBL" id="AUD78218.1"/>
    </source>
</evidence>
<organism evidence="6 7">
    <name type="scientific">Kangiella profundi</name>
    <dbReference type="NCBI Taxonomy" id="1561924"/>
    <lineage>
        <taxon>Bacteria</taxon>
        <taxon>Pseudomonadati</taxon>
        <taxon>Pseudomonadota</taxon>
        <taxon>Gammaproteobacteria</taxon>
        <taxon>Kangiellales</taxon>
        <taxon>Kangiellaceae</taxon>
        <taxon>Kangiella</taxon>
    </lineage>
</organism>
<proteinExistence type="inferred from homology"/>
<dbReference type="PANTHER" id="PTHR42683">
    <property type="entry name" value="ALDEHYDE REDUCTASE"/>
    <property type="match status" value="1"/>
</dbReference>
<dbReference type="SUPFAM" id="SSF50129">
    <property type="entry name" value="GroES-like"/>
    <property type="match status" value="1"/>
</dbReference>
<dbReference type="Proteomes" id="UP000232693">
    <property type="component" value="Chromosome"/>
</dbReference>
<comment type="cofactor">
    <cofactor evidence="1 5">
        <name>Zn(2+)</name>
        <dbReference type="ChEBI" id="CHEBI:29105"/>
    </cofactor>
</comment>
<dbReference type="AlphaFoldDB" id="A0A2K9AZX1"/>
<dbReference type="RefSeq" id="WP_106646096.1">
    <property type="nucleotide sequence ID" value="NZ_BMGO01000002.1"/>
</dbReference>
<evidence type="ECO:0000256" key="2">
    <source>
        <dbReference type="ARBA" id="ARBA00022723"/>
    </source>
</evidence>
<keyword evidence="2 5" id="KW-0479">Metal-binding</keyword>
<evidence type="ECO:0000256" key="3">
    <source>
        <dbReference type="ARBA" id="ARBA00022833"/>
    </source>
</evidence>
<name>A0A2K9AZX1_9GAMM</name>
<protein>
    <submittedName>
        <fullName evidence="6">Hydroxyacid dehydrogenase</fullName>
    </submittedName>
</protein>
<keyword evidence="7" id="KW-1185">Reference proteome</keyword>
<dbReference type="OrthoDB" id="9771084at2"/>
<dbReference type="InterPro" id="IPR013149">
    <property type="entry name" value="ADH-like_C"/>
</dbReference>
<keyword evidence="3 5" id="KW-0862">Zinc</keyword>
<reference evidence="6 7" key="1">
    <citation type="submission" date="2017-12" db="EMBL/GenBank/DDBJ databases">
        <title>Kangiella profundi FT102 completed genome.</title>
        <authorList>
            <person name="Xu J."/>
            <person name="Wang J."/>
            <person name="Lu Y."/>
        </authorList>
    </citation>
    <scope>NUCLEOTIDE SEQUENCE [LARGE SCALE GENOMIC DNA]</scope>
    <source>
        <strain evidence="6 7">FT102</strain>
    </source>
</reference>
<dbReference type="InterPro" id="IPR047109">
    <property type="entry name" value="CAD-like"/>
</dbReference>
<dbReference type="Pfam" id="PF00107">
    <property type="entry name" value="ADH_zinc_N"/>
    <property type="match status" value="1"/>
</dbReference>
<accession>A0A2K9AZX1</accession>
<dbReference type="KEGG" id="kpd:CW740_02770"/>
<dbReference type="InterPro" id="IPR011032">
    <property type="entry name" value="GroES-like_sf"/>
</dbReference>
<dbReference type="PROSITE" id="PS00065">
    <property type="entry name" value="D_2_HYDROXYACID_DH_1"/>
    <property type="match status" value="1"/>
</dbReference>
<evidence type="ECO:0000256" key="4">
    <source>
        <dbReference type="ARBA" id="ARBA00023002"/>
    </source>
</evidence>
<evidence type="ECO:0000256" key="5">
    <source>
        <dbReference type="RuleBase" id="RU361277"/>
    </source>
</evidence>